<keyword evidence="3" id="KW-1185">Reference proteome</keyword>
<reference evidence="2" key="1">
    <citation type="submission" date="2021-02" db="EMBL/GenBank/DDBJ databases">
        <authorList>
            <person name="Nowell W R."/>
        </authorList>
    </citation>
    <scope>NUCLEOTIDE SEQUENCE</scope>
</reference>
<feature type="non-terminal residue" evidence="2">
    <location>
        <position position="48"/>
    </location>
</feature>
<evidence type="ECO:0000313" key="3">
    <source>
        <dbReference type="Proteomes" id="UP000663873"/>
    </source>
</evidence>
<feature type="region of interest" description="Disordered" evidence="1">
    <location>
        <begin position="22"/>
        <end position="48"/>
    </location>
</feature>
<gene>
    <name evidence="2" type="ORF">UJA718_LOCUS49395</name>
</gene>
<dbReference type="EMBL" id="CAJOBP010103506">
    <property type="protein sequence ID" value="CAF4982655.1"/>
    <property type="molecule type" value="Genomic_DNA"/>
</dbReference>
<accession>A0A822A4P2</accession>
<evidence type="ECO:0000256" key="1">
    <source>
        <dbReference type="SAM" id="MobiDB-lite"/>
    </source>
</evidence>
<protein>
    <submittedName>
        <fullName evidence="2">Uncharacterized protein</fullName>
    </submittedName>
</protein>
<proteinExistence type="predicted"/>
<comment type="caution">
    <text evidence="2">The sequence shown here is derived from an EMBL/GenBank/DDBJ whole genome shotgun (WGS) entry which is preliminary data.</text>
</comment>
<evidence type="ECO:0000313" key="2">
    <source>
        <dbReference type="EMBL" id="CAF4982655.1"/>
    </source>
</evidence>
<feature type="non-terminal residue" evidence="2">
    <location>
        <position position="1"/>
    </location>
</feature>
<name>A0A822A4P2_9BILA</name>
<dbReference type="AlphaFoldDB" id="A0A822A4P2"/>
<dbReference type="Proteomes" id="UP000663873">
    <property type="component" value="Unassembled WGS sequence"/>
</dbReference>
<organism evidence="2 3">
    <name type="scientific">Rotaria socialis</name>
    <dbReference type="NCBI Taxonomy" id="392032"/>
    <lineage>
        <taxon>Eukaryota</taxon>
        <taxon>Metazoa</taxon>
        <taxon>Spiralia</taxon>
        <taxon>Gnathifera</taxon>
        <taxon>Rotifera</taxon>
        <taxon>Eurotatoria</taxon>
        <taxon>Bdelloidea</taxon>
        <taxon>Philodinida</taxon>
        <taxon>Philodinidae</taxon>
        <taxon>Rotaria</taxon>
    </lineage>
</organism>
<sequence>VVKKYREDLKLAVDKALNSGAIKRSTPGEVSRPFQQHANDFPLLNQAK</sequence>